<dbReference type="GO" id="GO:0102710">
    <property type="term" value="F:D-inositol-3-phosphate glycosyltransferase activity"/>
    <property type="evidence" value="ECO:0007669"/>
    <property type="project" value="UniProtKB-EC"/>
</dbReference>
<evidence type="ECO:0000259" key="2">
    <source>
        <dbReference type="Pfam" id="PF13439"/>
    </source>
</evidence>
<reference evidence="3 4" key="1">
    <citation type="submission" date="2015-11" db="EMBL/GenBank/DDBJ databases">
        <title>Description and complete genome sequence of a novel strain predominating in hypersaline microbial mats and representing a new family of the Bacteriodetes phylum.</title>
        <authorList>
            <person name="Spring S."/>
            <person name="Bunk B."/>
            <person name="Sproer C."/>
            <person name="Klenk H.-P."/>
        </authorList>
    </citation>
    <scope>NUCLEOTIDE SEQUENCE [LARGE SCALE GENOMIC DNA]</scope>
    <source>
        <strain evidence="3 4">L21-Spi-D4</strain>
    </source>
</reference>
<dbReference type="STRING" id="1307839.L21SP5_01440"/>
<dbReference type="InterPro" id="IPR050194">
    <property type="entry name" value="Glycosyltransferase_grp1"/>
</dbReference>
<dbReference type="EMBL" id="CP013118">
    <property type="protein sequence ID" value="ALO15090.1"/>
    <property type="molecule type" value="Genomic_DNA"/>
</dbReference>
<dbReference type="Pfam" id="PF00534">
    <property type="entry name" value="Glycos_transf_1"/>
    <property type="match status" value="1"/>
</dbReference>
<feature type="domain" description="Glycosyltransferase subfamily 4-like N-terminal" evidence="2">
    <location>
        <begin position="14"/>
        <end position="185"/>
    </location>
</feature>
<feature type="domain" description="Glycosyl transferase family 1" evidence="1">
    <location>
        <begin position="195"/>
        <end position="371"/>
    </location>
</feature>
<dbReference type="EC" id="2.4.1.250" evidence="3"/>
<dbReference type="InterPro" id="IPR028098">
    <property type="entry name" value="Glyco_trans_4-like_N"/>
</dbReference>
<dbReference type="SUPFAM" id="SSF53756">
    <property type="entry name" value="UDP-Glycosyltransferase/glycogen phosphorylase"/>
    <property type="match status" value="1"/>
</dbReference>
<sequence>MPKVLRIINRFNLGGPTYNAAYLTRYLTEKGFETKLVGGASQDSEADSMFILNQLGIEAEIIPEMHRSLNLINDRKAYIKIKEIIKSYKPDIVHTHASKAGTLGRLAAISQAVPVIVHTFHGHVFHSYFSGAKTSVFKKIEQYLANKSSKIIAISNKQKQELSKEFNIAPPDKFEVIPLGFDLSRFRQDHSEKRITFRKRWNLKEDDFAISIVGRLVPVKNHKLFIESIARLKSKCKKRLKAIIVGDGELREALLKHCEFAGLKTNCNGKPEKDTDIIFTSWLRDVDEVYAGSELAALTSFNEGTPVSLIEALAAGKPVVSTKVGGIEDVVNHKKNGILVPSDNVNAFTKAMQSLVSDDNLRNEMAIEAKKSINGQFSYNRLVDDTSRLYNELLSHSS</sequence>
<keyword evidence="4" id="KW-1185">Reference proteome</keyword>
<dbReference type="OrthoDB" id="9806653at2"/>
<dbReference type="KEGG" id="blq:L21SP5_01440"/>
<dbReference type="Gene3D" id="3.40.50.2000">
    <property type="entry name" value="Glycogen Phosphorylase B"/>
    <property type="match status" value="2"/>
</dbReference>
<evidence type="ECO:0000313" key="4">
    <source>
        <dbReference type="Proteomes" id="UP000064893"/>
    </source>
</evidence>
<dbReference type="AlphaFoldDB" id="A0A0S2HYN5"/>
<dbReference type="PANTHER" id="PTHR45947:SF15">
    <property type="entry name" value="TEICHURONIC ACID BIOSYNTHESIS GLYCOSYLTRANSFERASE TUAC-RELATED"/>
    <property type="match status" value="1"/>
</dbReference>
<gene>
    <name evidence="3" type="primary">mshA_1</name>
    <name evidence="3" type="ORF">L21SP5_01440</name>
</gene>
<dbReference type="RefSeq" id="WP_057952580.1">
    <property type="nucleotide sequence ID" value="NZ_CP013118.1"/>
</dbReference>
<dbReference type="PANTHER" id="PTHR45947">
    <property type="entry name" value="SULFOQUINOVOSYL TRANSFERASE SQD2"/>
    <property type="match status" value="1"/>
</dbReference>
<proteinExistence type="predicted"/>
<dbReference type="Proteomes" id="UP000064893">
    <property type="component" value="Chromosome"/>
</dbReference>
<keyword evidence="3" id="KW-0808">Transferase</keyword>
<dbReference type="InterPro" id="IPR001296">
    <property type="entry name" value="Glyco_trans_1"/>
</dbReference>
<name>A0A0S2HYN5_9BACT</name>
<organism evidence="3 4">
    <name type="scientific">Salinivirga cyanobacteriivorans</name>
    <dbReference type="NCBI Taxonomy" id="1307839"/>
    <lineage>
        <taxon>Bacteria</taxon>
        <taxon>Pseudomonadati</taxon>
        <taxon>Bacteroidota</taxon>
        <taxon>Bacteroidia</taxon>
        <taxon>Bacteroidales</taxon>
        <taxon>Salinivirgaceae</taxon>
        <taxon>Salinivirga</taxon>
    </lineage>
</organism>
<protein>
    <submittedName>
        <fullName evidence="3">D-inositol 3-phosphate glycosyltransferase</fullName>
        <ecNumber evidence="3">2.4.1.250</ecNumber>
    </submittedName>
</protein>
<dbReference type="Pfam" id="PF13439">
    <property type="entry name" value="Glyco_transf_4"/>
    <property type="match status" value="1"/>
</dbReference>
<keyword evidence="3" id="KW-0328">Glycosyltransferase</keyword>
<evidence type="ECO:0000259" key="1">
    <source>
        <dbReference type="Pfam" id="PF00534"/>
    </source>
</evidence>
<accession>A0A0S2HYN5</accession>
<evidence type="ECO:0000313" key="3">
    <source>
        <dbReference type="EMBL" id="ALO15090.1"/>
    </source>
</evidence>